<dbReference type="OrthoDB" id="5870974at2759"/>
<keyword evidence="3" id="KW-1185">Reference proteome</keyword>
<gene>
    <name evidence="2" type="primary">WBGene00304304</name>
</gene>
<dbReference type="Proteomes" id="UP000005239">
    <property type="component" value="Unassembled WGS sequence"/>
</dbReference>
<evidence type="ECO:0000313" key="2">
    <source>
        <dbReference type="EnsemblMetazoa" id="PPA46525.1"/>
    </source>
</evidence>
<sequence>IYQIEWCEWMLLVCFFISLAVGRPIDQSFLLLNATSIDFDDNSTDLANLTEIKANFFDVARIIRVRADDWRDEQPKNDIIWSHESRYHPEFGKMVARVGAENDRVGRSSQLMSFVILGSVIGFILYTYLSHVIFVRKLRREMERAQLRHLIHSSALIMAHSANQVRDFEGLGERRRSILNMFRAFKL</sequence>
<dbReference type="AlphaFoldDB" id="A0A8R1Z9I6"/>
<feature type="transmembrane region" description="Helical" evidence="1">
    <location>
        <begin position="7"/>
        <end position="25"/>
    </location>
</feature>
<protein>
    <submittedName>
        <fullName evidence="2">Uncharacterized protein</fullName>
    </submittedName>
</protein>
<organism evidence="2 3">
    <name type="scientific">Pristionchus pacificus</name>
    <name type="common">Parasitic nematode worm</name>
    <dbReference type="NCBI Taxonomy" id="54126"/>
    <lineage>
        <taxon>Eukaryota</taxon>
        <taxon>Metazoa</taxon>
        <taxon>Ecdysozoa</taxon>
        <taxon>Nematoda</taxon>
        <taxon>Chromadorea</taxon>
        <taxon>Rhabditida</taxon>
        <taxon>Rhabditina</taxon>
        <taxon>Diplogasteromorpha</taxon>
        <taxon>Diplogasteroidea</taxon>
        <taxon>Neodiplogasteridae</taxon>
        <taxon>Pristionchus</taxon>
    </lineage>
</organism>
<feature type="transmembrane region" description="Helical" evidence="1">
    <location>
        <begin position="111"/>
        <end position="134"/>
    </location>
</feature>
<dbReference type="EnsemblMetazoa" id="PPA46525.1">
    <property type="protein sequence ID" value="PPA46525.1"/>
    <property type="gene ID" value="WBGene00304304"/>
</dbReference>
<reference evidence="3" key="1">
    <citation type="journal article" date="2008" name="Nat. Genet.">
        <title>The Pristionchus pacificus genome provides a unique perspective on nematode lifestyle and parasitism.</title>
        <authorList>
            <person name="Dieterich C."/>
            <person name="Clifton S.W."/>
            <person name="Schuster L.N."/>
            <person name="Chinwalla A."/>
            <person name="Delehaunty K."/>
            <person name="Dinkelacker I."/>
            <person name="Fulton L."/>
            <person name="Fulton R."/>
            <person name="Godfrey J."/>
            <person name="Minx P."/>
            <person name="Mitreva M."/>
            <person name="Roeseler W."/>
            <person name="Tian H."/>
            <person name="Witte H."/>
            <person name="Yang S.P."/>
            <person name="Wilson R.K."/>
            <person name="Sommer R.J."/>
        </authorList>
    </citation>
    <scope>NUCLEOTIDE SEQUENCE [LARGE SCALE GENOMIC DNA]</scope>
    <source>
        <strain evidence="3">PS312</strain>
    </source>
</reference>
<reference evidence="2" key="2">
    <citation type="submission" date="2022-06" db="UniProtKB">
        <authorList>
            <consortium name="EnsemblMetazoa"/>
        </authorList>
    </citation>
    <scope>IDENTIFICATION</scope>
    <source>
        <strain evidence="2">PS312</strain>
    </source>
</reference>
<proteinExistence type="predicted"/>
<name>A0A8R1Z9I6_PRIPA</name>
<evidence type="ECO:0000313" key="3">
    <source>
        <dbReference type="Proteomes" id="UP000005239"/>
    </source>
</evidence>
<keyword evidence="1" id="KW-0812">Transmembrane</keyword>
<keyword evidence="1" id="KW-1133">Transmembrane helix</keyword>
<accession>A0A8R1Z9I6</accession>
<keyword evidence="1" id="KW-0472">Membrane</keyword>
<evidence type="ECO:0000256" key="1">
    <source>
        <dbReference type="SAM" id="Phobius"/>
    </source>
</evidence>